<sequence length="246" mass="27219">MFRVLVAPEFEIVPSDPDFPPAILDALKTARDETRSNYVSFWAEIGKTGLKSNVILSTYPAAWLERYTEENYARIDPVIRGGLGATGAVIFDHENPETEAVAPLAADALRHNIGRYTIGIPAQFNASIRSVTTFATDQDVGANTEETGEILVKAREQAHIVGLAVVERFLKPDAPVVSLSDREIEVLYWGSTGKTDQQTSEIMNLSRWTVVAHVQSAKAKLRVNNKAAAIARALELQMFRKYDFKL</sequence>
<dbReference type="EMBL" id="SJST01000002">
    <property type="protein sequence ID" value="TCD15222.1"/>
    <property type="molecule type" value="Genomic_DNA"/>
</dbReference>
<comment type="caution">
    <text evidence="5">The sequence shown here is derived from an EMBL/GenBank/DDBJ whole genome shotgun (WGS) entry which is preliminary data.</text>
</comment>
<dbReference type="InterPro" id="IPR000792">
    <property type="entry name" value="Tscrpt_reg_LuxR_C"/>
</dbReference>
<dbReference type="Pfam" id="PF00196">
    <property type="entry name" value="GerE"/>
    <property type="match status" value="1"/>
</dbReference>
<dbReference type="PANTHER" id="PTHR44688:SF16">
    <property type="entry name" value="DNA-BINDING TRANSCRIPTIONAL ACTIVATOR DEVR_DOSR"/>
    <property type="match status" value="1"/>
</dbReference>
<dbReference type="PANTHER" id="PTHR44688">
    <property type="entry name" value="DNA-BINDING TRANSCRIPTIONAL ACTIVATOR DEVR_DOSR"/>
    <property type="match status" value="1"/>
</dbReference>
<evidence type="ECO:0000256" key="1">
    <source>
        <dbReference type="ARBA" id="ARBA00023015"/>
    </source>
</evidence>
<dbReference type="RefSeq" id="WP_131567067.1">
    <property type="nucleotide sequence ID" value="NZ_JAINFK010000004.1"/>
</dbReference>
<keyword evidence="1" id="KW-0805">Transcription regulation</keyword>
<dbReference type="OrthoDB" id="3170288at2"/>
<evidence type="ECO:0000313" key="5">
    <source>
        <dbReference type="EMBL" id="TCD15222.1"/>
    </source>
</evidence>
<evidence type="ECO:0000256" key="3">
    <source>
        <dbReference type="ARBA" id="ARBA00023163"/>
    </source>
</evidence>
<organism evidence="5 6">
    <name type="scientific">Oricola cellulosilytica</name>
    <dbReference type="NCBI Taxonomy" id="1429082"/>
    <lineage>
        <taxon>Bacteria</taxon>
        <taxon>Pseudomonadati</taxon>
        <taxon>Pseudomonadota</taxon>
        <taxon>Alphaproteobacteria</taxon>
        <taxon>Hyphomicrobiales</taxon>
        <taxon>Ahrensiaceae</taxon>
        <taxon>Oricola</taxon>
    </lineage>
</organism>
<dbReference type="GO" id="GO:0006355">
    <property type="term" value="P:regulation of DNA-templated transcription"/>
    <property type="evidence" value="ECO:0007669"/>
    <property type="project" value="InterPro"/>
</dbReference>
<dbReference type="SMART" id="SM00421">
    <property type="entry name" value="HTH_LUXR"/>
    <property type="match status" value="1"/>
</dbReference>
<gene>
    <name evidence="5" type="ORF">E0D97_06675</name>
</gene>
<reference evidence="5 6" key="1">
    <citation type="journal article" date="2015" name="Antonie Van Leeuwenhoek">
        <title>Oricola cellulosilytica gen. nov., sp. nov., a cellulose-degrading bacterium of the family Phyllobacteriaceae isolated from surface seashore water, and emended descriptions of Mesorhizobium loti and Phyllobacterium myrsinacearum.</title>
        <authorList>
            <person name="Hameed A."/>
            <person name="Shahina M."/>
            <person name="Lai W.A."/>
            <person name="Lin S.Y."/>
            <person name="Young L.S."/>
            <person name="Liu Y.C."/>
            <person name="Hsu Y.H."/>
            <person name="Young C.C."/>
        </authorList>
    </citation>
    <scope>NUCLEOTIDE SEQUENCE [LARGE SCALE GENOMIC DNA]</scope>
    <source>
        <strain evidence="5 6">KCTC 52183</strain>
    </source>
</reference>
<evidence type="ECO:0000256" key="2">
    <source>
        <dbReference type="ARBA" id="ARBA00023125"/>
    </source>
</evidence>
<keyword evidence="2" id="KW-0238">DNA-binding</keyword>
<dbReference type="AlphaFoldDB" id="A0A4R0PCN0"/>
<dbReference type="Proteomes" id="UP000291301">
    <property type="component" value="Unassembled WGS sequence"/>
</dbReference>
<dbReference type="SUPFAM" id="SSF46894">
    <property type="entry name" value="C-terminal effector domain of the bipartite response regulators"/>
    <property type="match status" value="1"/>
</dbReference>
<feature type="domain" description="HTH luxR-type" evidence="4">
    <location>
        <begin position="172"/>
        <end position="237"/>
    </location>
</feature>
<dbReference type="InterPro" id="IPR036693">
    <property type="entry name" value="TF_LuxR_autoind-bd_dom_sf"/>
</dbReference>
<protein>
    <recommendedName>
        <fullName evidence="4">HTH luxR-type domain-containing protein</fullName>
    </recommendedName>
</protein>
<keyword evidence="6" id="KW-1185">Reference proteome</keyword>
<dbReference type="GO" id="GO:0003677">
    <property type="term" value="F:DNA binding"/>
    <property type="evidence" value="ECO:0007669"/>
    <property type="project" value="UniProtKB-KW"/>
</dbReference>
<dbReference type="InterPro" id="IPR005143">
    <property type="entry name" value="TF_LuxR_autoind-bd_dom"/>
</dbReference>
<evidence type="ECO:0000259" key="4">
    <source>
        <dbReference type="PROSITE" id="PS50043"/>
    </source>
</evidence>
<dbReference type="PROSITE" id="PS50043">
    <property type="entry name" value="HTH_LUXR_2"/>
    <property type="match status" value="1"/>
</dbReference>
<name>A0A4R0PCN0_9HYPH</name>
<evidence type="ECO:0000313" key="6">
    <source>
        <dbReference type="Proteomes" id="UP000291301"/>
    </source>
</evidence>
<dbReference type="CDD" id="cd06170">
    <property type="entry name" value="LuxR_C_like"/>
    <property type="match status" value="1"/>
</dbReference>
<dbReference type="InterPro" id="IPR036388">
    <property type="entry name" value="WH-like_DNA-bd_sf"/>
</dbReference>
<dbReference type="SUPFAM" id="SSF75516">
    <property type="entry name" value="Pheromone-binding domain of LuxR-like quorum-sensing transcription factors"/>
    <property type="match status" value="1"/>
</dbReference>
<keyword evidence="3" id="KW-0804">Transcription</keyword>
<dbReference type="Gene3D" id="3.30.450.80">
    <property type="entry name" value="Transcription factor LuxR-like, autoinducer-binding domain"/>
    <property type="match status" value="1"/>
</dbReference>
<dbReference type="Pfam" id="PF03472">
    <property type="entry name" value="Autoind_bind"/>
    <property type="match status" value="1"/>
</dbReference>
<proteinExistence type="predicted"/>
<accession>A0A4R0PCN0</accession>
<dbReference type="PRINTS" id="PR00038">
    <property type="entry name" value="HTHLUXR"/>
</dbReference>
<dbReference type="InterPro" id="IPR016032">
    <property type="entry name" value="Sig_transdc_resp-reg_C-effctor"/>
</dbReference>
<dbReference type="Gene3D" id="1.10.10.10">
    <property type="entry name" value="Winged helix-like DNA-binding domain superfamily/Winged helix DNA-binding domain"/>
    <property type="match status" value="1"/>
</dbReference>